<dbReference type="Proteomes" id="UP000219743">
    <property type="component" value="Unassembled WGS sequence"/>
</dbReference>
<protein>
    <submittedName>
        <fullName evidence="1">Uncharacterized protein</fullName>
    </submittedName>
</protein>
<evidence type="ECO:0000313" key="2">
    <source>
        <dbReference type="Proteomes" id="UP000219743"/>
    </source>
</evidence>
<sequence>MSMRIHKLCNWCERKEATHAFTFPTSELTKLYCEECYNELVSIQKEQEELDKTTICFYCNESILIESAQKLMHEFAHCNECFEKRKDLVLICDEQDCNNSFTQQEGYSRGDIMGQGYGVVCPKCNEKKGPDAEKYIYVELDENEYKI</sequence>
<evidence type="ECO:0000313" key="1">
    <source>
        <dbReference type="EMBL" id="PFD20448.1"/>
    </source>
</evidence>
<gene>
    <name evidence="1" type="ORF">CN263_17225</name>
</gene>
<comment type="caution">
    <text evidence="1">The sequence shown here is derived from an EMBL/GenBank/DDBJ whole genome shotgun (WGS) entry which is preliminary data.</text>
</comment>
<dbReference type="AlphaFoldDB" id="A0A9X6VJE5"/>
<accession>A0A9X6VJE5</accession>
<reference evidence="1 2" key="1">
    <citation type="submission" date="2017-09" db="EMBL/GenBank/DDBJ databases">
        <title>Large-scale bioinformatics analysis of Bacillus genomes uncovers conserved roles of natural products in bacterial physiology.</title>
        <authorList>
            <consortium name="Agbiome Team Llc"/>
            <person name="Bleich R.M."/>
            <person name="Kirk G.J."/>
            <person name="Santa Maria K.C."/>
            <person name="Allen S.E."/>
            <person name="Farag S."/>
            <person name="Shank E.A."/>
            <person name="Bowers A."/>
        </authorList>
    </citation>
    <scope>NUCLEOTIDE SEQUENCE [LARGE SCALE GENOMIC DNA]</scope>
    <source>
        <strain evidence="1 2">AFS024404</strain>
    </source>
</reference>
<proteinExistence type="predicted"/>
<dbReference type="EMBL" id="NTRC01000012">
    <property type="protein sequence ID" value="PFD20448.1"/>
    <property type="molecule type" value="Genomic_DNA"/>
</dbReference>
<organism evidence="1 2">
    <name type="scientific">Bacillus cereus</name>
    <dbReference type="NCBI Taxonomy" id="1396"/>
    <lineage>
        <taxon>Bacteria</taxon>
        <taxon>Bacillati</taxon>
        <taxon>Bacillota</taxon>
        <taxon>Bacilli</taxon>
        <taxon>Bacillales</taxon>
        <taxon>Bacillaceae</taxon>
        <taxon>Bacillus</taxon>
        <taxon>Bacillus cereus group</taxon>
    </lineage>
</organism>
<name>A0A9X6VJE5_BACCE</name>
<dbReference type="RefSeq" id="WP_098330372.1">
    <property type="nucleotide sequence ID" value="NZ_NTRC01000012.1"/>
</dbReference>